<evidence type="ECO:0000313" key="2">
    <source>
        <dbReference type="EMBL" id="SDS19973.1"/>
    </source>
</evidence>
<reference evidence="3" key="1">
    <citation type="submission" date="2016-10" db="EMBL/GenBank/DDBJ databases">
        <authorList>
            <person name="Varghese N."/>
            <person name="Submissions S."/>
        </authorList>
    </citation>
    <scope>NUCLEOTIDE SEQUENCE [LARGE SCALE GENOMIC DNA]</scope>
    <source>
        <strain evidence="3">2SM5</strain>
    </source>
</reference>
<dbReference type="PROSITE" id="PS51257">
    <property type="entry name" value="PROKAR_LIPOPROTEIN"/>
    <property type="match status" value="1"/>
</dbReference>
<feature type="signal peptide" evidence="1">
    <location>
        <begin position="1"/>
        <end position="22"/>
    </location>
</feature>
<dbReference type="Proteomes" id="UP000243426">
    <property type="component" value="Chromosome I"/>
</dbReference>
<name>A0A1H1Q9J0_9GAMM</name>
<keyword evidence="3" id="KW-1185">Reference proteome</keyword>
<dbReference type="AlphaFoldDB" id="A0A1H1Q9J0"/>
<protein>
    <recommendedName>
        <fullName evidence="4">Secreted protein</fullName>
    </recommendedName>
</protein>
<dbReference type="STRING" id="797277.SAMN05216198_1415"/>
<evidence type="ECO:0000313" key="3">
    <source>
        <dbReference type="Proteomes" id="UP000243426"/>
    </source>
</evidence>
<accession>A0A1H1Q9J0</accession>
<gene>
    <name evidence="2" type="ORF">SAMN05216198_1415</name>
</gene>
<evidence type="ECO:0000256" key="1">
    <source>
        <dbReference type="SAM" id="SignalP"/>
    </source>
</evidence>
<dbReference type="EMBL" id="LT629748">
    <property type="protein sequence ID" value="SDS19973.1"/>
    <property type="molecule type" value="Genomic_DNA"/>
</dbReference>
<organism evidence="2 3">
    <name type="scientific">Halopseudomonas litoralis</name>
    <dbReference type="NCBI Taxonomy" id="797277"/>
    <lineage>
        <taxon>Bacteria</taxon>
        <taxon>Pseudomonadati</taxon>
        <taxon>Pseudomonadota</taxon>
        <taxon>Gammaproteobacteria</taxon>
        <taxon>Pseudomonadales</taxon>
        <taxon>Pseudomonadaceae</taxon>
        <taxon>Halopseudomonas</taxon>
    </lineage>
</organism>
<proteinExistence type="predicted"/>
<feature type="chain" id="PRO_5009257446" description="Secreted protein" evidence="1">
    <location>
        <begin position="23"/>
        <end position="100"/>
    </location>
</feature>
<dbReference type="RefSeq" id="WP_157718593.1">
    <property type="nucleotide sequence ID" value="NZ_LT629748.1"/>
</dbReference>
<keyword evidence="1" id="KW-0732">Signal</keyword>
<evidence type="ECO:0008006" key="4">
    <source>
        <dbReference type="Google" id="ProtNLM"/>
    </source>
</evidence>
<sequence length="100" mass="10794">MQACCTRHVVMALVLATGFALTGCVSDSHTASDAILPPNDRAYSESKQTSEDVELQRLTRELTPVAPASIPDDVPTSEHEHIIRQPPNKAGLVVPCQQQC</sequence>